<evidence type="ECO:0000313" key="2">
    <source>
        <dbReference type="EMBL" id="PIS39509.1"/>
    </source>
</evidence>
<organism evidence="2 3">
    <name type="scientific">Candidatus Nealsonbacteria bacterium CG08_land_8_20_14_0_20_38_20</name>
    <dbReference type="NCBI Taxonomy" id="1974705"/>
    <lineage>
        <taxon>Bacteria</taxon>
        <taxon>Candidatus Nealsoniibacteriota</taxon>
    </lineage>
</organism>
<protein>
    <submittedName>
        <fullName evidence="2">Uncharacterized protein</fullName>
    </submittedName>
</protein>
<dbReference type="EMBL" id="PEYD01000030">
    <property type="protein sequence ID" value="PIS39509.1"/>
    <property type="molecule type" value="Genomic_DNA"/>
</dbReference>
<dbReference type="Proteomes" id="UP000230088">
    <property type="component" value="Unassembled WGS sequence"/>
</dbReference>
<keyword evidence="1" id="KW-0472">Membrane</keyword>
<gene>
    <name evidence="2" type="ORF">COT33_01575</name>
</gene>
<proteinExistence type="predicted"/>
<name>A0A2H0YMM9_9BACT</name>
<evidence type="ECO:0000256" key="1">
    <source>
        <dbReference type="SAM" id="Phobius"/>
    </source>
</evidence>
<accession>A0A2H0YMM9</accession>
<keyword evidence="1" id="KW-0812">Transmembrane</keyword>
<keyword evidence="1" id="KW-1133">Transmembrane helix</keyword>
<sequence>MAITFQEKERKQRYWIFVLIIIIFAVFLVFRFGIFQKKISPPLTAPKPPKIEINFEVLKNPFLKELLPYEEIKPFRDKIGRENPFLPY</sequence>
<reference evidence="3" key="1">
    <citation type="submission" date="2017-09" db="EMBL/GenBank/DDBJ databases">
        <title>Depth-based differentiation of microbial function through sediment-hosted aquifers and enrichment of novel symbionts in the deep terrestrial subsurface.</title>
        <authorList>
            <person name="Probst A.J."/>
            <person name="Ladd B."/>
            <person name="Jarett J.K."/>
            <person name="Geller-Mcgrath D.E."/>
            <person name="Sieber C.M.K."/>
            <person name="Emerson J.B."/>
            <person name="Anantharaman K."/>
            <person name="Thomas B.C."/>
            <person name="Malmstrom R."/>
            <person name="Stieglmeier M."/>
            <person name="Klingl A."/>
            <person name="Woyke T."/>
            <person name="Ryan C.M."/>
            <person name="Banfield J.F."/>
        </authorList>
    </citation>
    <scope>NUCLEOTIDE SEQUENCE [LARGE SCALE GENOMIC DNA]</scope>
</reference>
<evidence type="ECO:0000313" key="3">
    <source>
        <dbReference type="Proteomes" id="UP000230088"/>
    </source>
</evidence>
<dbReference type="AlphaFoldDB" id="A0A2H0YMM9"/>
<feature type="transmembrane region" description="Helical" evidence="1">
    <location>
        <begin position="14"/>
        <end position="34"/>
    </location>
</feature>
<comment type="caution">
    <text evidence="2">The sequence shown here is derived from an EMBL/GenBank/DDBJ whole genome shotgun (WGS) entry which is preliminary data.</text>
</comment>